<keyword evidence="4" id="KW-1185">Reference proteome</keyword>
<proteinExistence type="predicted"/>
<sequence>MSLMHNRIGHLAGSPECLELTTLLMQGTKLERGLSNISSEFFKSMPKLAVLDLSGNHSLRELPERISNLVSLQFLNLSGTRIQELSKGLKELKKLIHLDSEKISQLKSIAGISNLHNLKVLKLLYSGLLWDLDIVKELEALEHFDTLTTTIRSSEQFSSSYRLMSCTQSLEIENLESFGISLPETMDKLCKFIIHGYSISEIKMGRICSFLSLSEVHIYTCNGLRKLTFLMFAPNPRILDVQGVNNLEDIIKKEKACEVKNSGILPFPKLNELRLVDLPKLKNIYWSPLPFPWLQEIYVELCPSLKKLPLDSKSGKDGDNGLILTYDKKEWIEDVEWEDEATKIRFLPSCRWGKHFSSFSYLIFKNSNCFHLSYKRQC</sequence>
<reference evidence="3 4" key="1">
    <citation type="submission" date="2024-04" db="EMBL/GenBank/DDBJ databases">
        <title>Genome assembly C_amara_ONT_v2.</title>
        <authorList>
            <person name="Yant L."/>
            <person name="Moore C."/>
            <person name="Slenker M."/>
        </authorList>
    </citation>
    <scope>NUCLEOTIDE SEQUENCE [LARGE SCALE GENOMIC DNA]</scope>
    <source>
        <tissue evidence="3">Leaf</tissue>
    </source>
</reference>
<evidence type="ECO:0000259" key="2">
    <source>
        <dbReference type="Pfam" id="PF23598"/>
    </source>
</evidence>
<keyword evidence="1" id="KW-0677">Repeat</keyword>
<comment type="caution">
    <text evidence="3">The sequence shown here is derived from an EMBL/GenBank/DDBJ whole genome shotgun (WGS) entry which is preliminary data.</text>
</comment>
<organism evidence="3 4">
    <name type="scientific">Cardamine amara subsp. amara</name>
    <dbReference type="NCBI Taxonomy" id="228776"/>
    <lineage>
        <taxon>Eukaryota</taxon>
        <taxon>Viridiplantae</taxon>
        <taxon>Streptophyta</taxon>
        <taxon>Embryophyta</taxon>
        <taxon>Tracheophyta</taxon>
        <taxon>Spermatophyta</taxon>
        <taxon>Magnoliopsida</taxon>
        <taxon>eudicotyledons</taxon>
        <taxon>Gunneridae</taxon>
        <taxon>Pentapetalae</taxon>
        <taxon>rosids</taxon>
        <taxon>malvids</taxon>
        <taxon>Brassicales</taxon>
        <taxon>Brassicaceae</taxon>
        <taxon>Cardamineae</taxon>
        <taxon>Cardamine</taxon>
    </lineage>
</organism>
<dbReference type="PANTHER" id="PTHR47186">
    <property type="entry name" value="LEUCINE-RICH REPEAT-CONTAINING PROTEIN 57"/>
    <property type="match status" value="1"/>
</dbReference>
<dbReference type="InterPro" id="IPR032675">
    <property type="entry name" value="LRR_dom_sf"/>
</dbReference>
<dbReference type="Gene3D" id="3.80.10.10">
    <property type="entry name" value="Ribonuclease Inhibitor"/>
    <property type="match status" value="2"/>
</dbReference>
<protein>
    <submittedName>
        <fullName evidence="3">Disease resistance protein</fullName>
    </submittedName>
</protein>
<name>A0ABD1B752_CARAN</name>
<dbReference type="Proteomes" id="UP001558713">
    <property type="component" value="Unassembled WGS sequence"/>
</dbReference>
<dbReference type="SUPFAM" id="SSF52058">
    <property type="entry name" value="L domain-like"/>
    <property type="match status" value="1"/>
</dbReference>
<dbReference type="PANTHER" id="PTHR47186:SF40">
    <property type="entry name" value="NB-ARC DOMAIN-CONTAINING PROTEIN"/>
    <property type="match status" value="1"/>
</dbReference>
<dbReference type="InterPro" id="IPR055414">
    <property type="entry name" value="LRR_R13L4/SHOC2-like"/>
</dbReference>
<evidence type="ECO:0000313" key="3">
    <source>
        <dbReference type="EMBL" id="KAL1214772.1"/>
    </source>
</evidence>
<dbReference type="Pfam" id="PF23598">
    <property type="entry name" value="LRR_14"/>
    <property type="match status" value="1"/>
</dbReference>
<evidence type="ECO:0000313" key="4">
    <source>
        <dbReference type="Proteomes" id="UP001558713"/>
    </source>
</evidence>
<accession>A0ABD1B752</accession>
<dbReference type="AlphaFoldDB" id="A0ABD1B752"/>
<dbReference type="EMBL" id="JBANAX010000300">
    <property type="protein sequence ID" value="KAL1214772.1"/>
    <property type="molecule type" value="Genomic_DNA"/>
</dbReference>
<feature type="domain" description="Disease resistance R13L4/SHOC-2-like LRR" evidence="2">
    <location>
        <begin position="32"/>
        <end position="214"/>
    </location>
</feature>
<gene>
    <name evidence="3" type="ORF">V5N11_036045</name>
</gene>
<evidence type="ECO:0000256" key="1">
    <source>
        <dbReference type="ARBA" id="ARBA00022737"/>
    </source>
</evidence>